<reference evidence="3 4" key="1">
    <citation type="journal article" date="2013" name="PLoS Genet.">
        <title>Genomic mechanisms accounting for the adaptation to parasitism in nematode-trapping fungi.</title>
        <authorList>
            <person name="Meerupati T."/>
            <person name="Andersson K.M."/>
            <person name="Friman E."/>
            <person name="Kumar D."/>
            <person name="Tunlid A."/>
            <person name="Ahren D."/>
        </authorList>
    </citation>
    <scope>NUCLEOTIDE SEQUENCE [LARGE SCALE GENOMIC DNA]</scope>
    <source>
        <strain evidence="3 4">CBS 200.50</strain>
    </source>
</reference>
<name>S8AXV4_DACHA</name>
<dbReference type="AlphaFoldDB" id="S8AXV4"/>
<keyword evidence="2" id="KW-0472">Membrane</keyword>
<feature type="transmembrane region" description="Helical" evidence="2">
    <location>
        <begin position="113"/>
        <end position="131"/>
    </location>
</feature>
<organism evidence="3 4">
    <name type="scientific">Dactylellina haptotyla (strain CBS 200.50)</name>
    <name type="common">Nematode-trapping fungus</name>
    <name type="synonym">Monacrosporium haptotylum</name>
    <dbReference type="NCBI Taxonomy" id="1284197"/>
    <lineage>
        <taxon>Eukaryota</taxon>
        <taxon>Fungi</taxon>
        <taxon>Dikarya</taxon>
        <taxon>Ascomycota</taxon>
        <taxon>Pezizomycotina</taxon>
        <taxon>Orbiliomycetes</taxon>
        <taxon>Orbiliales</taxon>
        <taxon>Orbiliaceae</taxon>
        <taxon>Dactylellina</taxon>
    </lineage>
</organism>
<dbReference type="Proteomes" id="UP000015100">
    <property type="component" value="Unassembled WGS sequence"/>
</dbReference>
<gene>
    <name evidence="3" type="ORF">H072_243</name>
</gene>
<evidence type="ECO:0000256" key="2">
    <source>
        <dbReference type="SAM" id="Phobius"/>
    </source>
</evidence>
<sequence length="228" mass="26934">MSRQTDYPVRPYCSENPSLYIAVNSNTHRSILSSPNLFVGSQQRDCTTNYSRRRNLETSLQETRSPTWLPRELLYGFRLDSAFYTPVSSSHERQSIWSKTFTSLHNGRDVINILRFCFMTISAFIIAMIALKHREKDKLEKRWVAIYEYNVLQLTETITELKLSLAQEASVKAKQRQHEYFRSLKEENKRTWQRLKKLQQEYEETAPKLNTKIQELTDLLEKTTEPQS</sequence>
<comment type="caution">
    <text evidence="3">The sequence shown here is derived from an EMBL/GenBank/DDBJ whole genome shotgun (WGS) entry which is preliminary data.</text>
</comment>
<protein>
    <submittedName>
        <fullName evidence="3">Uncharacterized protein</fullName>
    </submittedName>
</protein>
<keyword evidence="2" id="KW-0812">Transmembrane</keyword>
<evidence type="ECO:0000313" key="4">
    <source>
        <dbReference type="Proteomes" id="UP000015100"/>
    </source>
</evidence>
<evidence type="ECO:0000256" key="1">
    <source>
        <dbReference type="SAM" id="Coils"/>
    </source>
</evidence>
<accession>S8AXV4</accession>
<keyword evidence="1" id="KW-0175">Coiled coil</keyword>
<dbReference type="EMBL" id="AQGS01000003">
    <property type="protein sequence ID" value="EPS45796.1"/>
    <property type="molecule type" value="Genomic_DNA"/>
</dbReference>
<keyword evidence="2" id="KW-1133">Transmembrane helix</keyword>
<keyword evidence="4" id="KW-1185">Reference proteome</keyword>
<proteinExistence type="predicted"/>
<feature type="coiled-coil region" evidence="1">
    <location>
        <begin position="181"/>
        <end position="219"/>
    </location>
</feature>
<reference evidence="4" key="2">
    <citation type="submission" date="2013-04" db="EMBL/GenBank/DDBJ databases">
        <title>Genomic mechanisms accounting for the adaptation to parasitism in nematode-trapping fungi.</title>
        <authorList>
            <person name="Ahren D.G."/>
        </authorList>
    </citation>
    <scope>NUCLEOTIDE SEQUENCE [LARGE SCALE GENOMIC DNA]</scope>
    <source>
        <strain evidence="4">CBS 200.50</strain>
    </source>
</reference>
<evidence type="ECO:0000313" key="3">
    <source>
        <dbReference type="EMBL" id="EPS45796.1"/>
    </source>
</evidence>
<dbReference type="HOGENOM" id="CLU_1214707_0_0_1"/>